<dbReference type="InterPro" id="IPR006202">
    <property type="entry name" value="Neur_chan_lig-bd"/>
</dbReference>
<dbReference type="GO" id="GO:0005254">
    <property type="term" value="F:chloride channel activity"/>
    <property type="evidence" value="ECO:0007669"/>
    <property type="project" value="UniProtKB-ARBA"/>
</dbReference>
<evidence type="ECO:0000256" key="11">
    <source>
        <dbReference type="RuleBase" id="RU000687"/>
    </source>
</evidence>
<dbReference type="InterPro" id="IPR036734">
    <property type="entry name" value="Neur_chan_lig-bd_sf"/>
</dbReference>
<dbReference type="NCBIfam" id="TIGR00860">
    <property type="entry name" value="LIC"/>
    <property type="match status" value="1"/>
</dbReference>
<dbReference type="CDD" id="cd18993">
    <property type="entry name" value="LGIC_ECD_GluCl"/>
    <property type="match status" value="1"/>
</dbReference>
<protein>
    <recommendedName>
        <fullName evidence="16">Ig-like domain-containing protein</fullName>
    </recommendedName>
</protein>
<keyword evidence="10 11" id="KW-0407">Ion channel</keyword>
<evidence type="ECO:0000256" key="1">
    <source>
        <dbReference type="ARBA" id="ARBA00004141"/>
    </source>
</evidence>
<dbReference type="EMBL" id="CADEPI010000005">
    <property type="protein sequence ID" value="CAB3361320.1"/>
    <property type="molecule type" value="Genomic_DNA"/>
</dbReference>
<evidence type="ECO:0000256" key="4">
    <source>
        <dbReference type="ARBA" id="ARBA00022475"/>
    </source>
</evidence>
<evidence type="ECO:0000256" key="7">
    <source>
        <dbReference type="ARBA" id="ARBA00022989"/>
    </source>
</evidence>
<dbReference type="PROSITE" id="PS00236">
    <property type="entry name" value="NEUROTR_ION_CHANNEL"/>
    <property type="match status" value="1"/>
</dbReference>
<dbReference type="InterPro" id="IPR038050">
    <property type="entry name" value="Neuro_actylchol_rec"/>
</dbReference>
<dbReference type="InterPro" id="IPR018000">
    <property type="entry name" value="Neurotransmitter_ion_chnl_CS"/>
</dbReference>
<proteinExistence type="inferred from homology"/>
<dbReference type="PRINTS" id="PR00252">
    <property type="entry name" value="NRIONCHANNEL"/>
</dbReference>
<dbReference type="FunFam" id="2.70.170.10:FF:000065">
    <property type="entry name" value="Glutamate-gated chloride channel, putative"/>
    <property type="match status" value="1"/>
</dbReference>
<dbReference type="GO" id="GO:0005886">
    <property type="term" value="C:plasma membrane"/>
    <property type="evidence" value="ECO:0007669"/>
    <property type="project" value="UniProtKB-SubCell"/>
</dbReference>
<keyword evidence="7 11" id="KW-1133">Transmembrane helix</keyword>
<evidence type="ECO:0000313" key="15">
    <source>
        <dbReference type="Proteomes" id="UP000494165"/>
    </source>
</evidence>
<feature type="domain" description="Neurotransmitter-gated ion-channel ligand-binding" evidence="12">
    <location>
        <begin position="62"/>
        <end position="246"/>
    </location>
</feature>
<comment type="caution">
    <text evidence="14">The sequence shown here is derived from an EMBL/GenBank/DDBJ whole genome shotgun (WGS) entry which is preliminary data.</text>
</comment>
<keyword evidence="3 11" id="KW-0813">Transport</keyword>
<dbReference type="Gene3D" id="2.70.170.10">
    <property type="entry name" value="Neurotransmitter-gated ion-channel ligand-binding domain"/>
    <property type="match status" value="1"/>
</dbReference>
<feature type="transmembrane region" description="Helical" evidence="11">
    <location>
        <begin position="401"/>
        <end position="419"/>
    </location>
</feature>
<dbReference type="GO" id="GO:0099095">
    <property type="term" value="F:ligand-gated monoatomic anion channel activity"/>
    <property type="evidence" value="ECO:0007669"/>
    <property type="project" value="UniProtKB-ARBA"/>
</dbReference>
<dbReference type="OrthoDB" id="442503at2759"/>
<keyword evidence="15" id="KW-1185">Reference proteome</keyword>
<sequence>MARVLLAATLLMLLSLAWGEPFKSEDELVKYLHTDPDYNKKLMPPGTKSPNVTINGQRLNVTDEPVIVDVNLFVRYIGEINDENKDYQLSLTLRQSWVDERLSYTKTVEEQDYVLLTDPSKIWVPDLFFSNEKEGHDHQLMTANNLIRIEPSGKVLYSTRVSLKLSCPMDFVTYPMDKQICSIRMASYAHTTKNLIFKWKDEKAVEVANSLDPSPYHLQGIGTDYCFSKTNTGEYSCVKAAFLLKRVINNYLMHAYLPLSLLVLVSWIIFWLDERSTGVRVIVAVITFIATVFEGSRVAGEAPHASYTKAIDVWVNWSIFFVFFAIVEQVVVILISDKSPSSIKEPPAAGDEEGGVALPLMENGDKAGEVSEIPAASSPAQQNLVSKWLSRYKTTARRIDVVARILFPVVYVLFNLTYWSSYADYEGINTLSTYTKISYN</sequence>
<reference evidence="14 15" key="1">
    <citation type="submission" date="2020-04" db="EMBL/GenBank/DDBJ databases">
        <authorList>
            <person name="Alioto T."/>
            <person name="Alioto T."/>
            <person name="Gomez Garrido J."/>
        </authorList>
    </citation>
    <scope>NUCLEOTIDE SEQUENCE [LARGE SCALE GENOMIC DNA]</scope>
</reference>
<evidence type="ECO:0000256" key="9">
    <source>
        <dbReference type="ARBA" id="ARBA00023136"/>
    </source>
</evidence>
<dbReference type="SUPFAM" id="SSF63712">
    <property type="entry name" value="Nicotinic receptor ligand binding domain-like"/>
    <property type="match status" value="1"/>
</dbReference>
<evidence type="ECO:0000256" key="8">
    <source>
        <dbReference type="ARBA" id="ARBA00023065"/>
    </source>
</evidence>
<feature type="domain" description="Neurotransmitter-gated ion-channel transmembrane" evidence="13">
    <location>
        <begin position="256"/>
        <end position="346"/>
    </location>
</feature>
<keyword evidence="8 11" id="KW-0406">Ion transport</keyword>
<name>A0A8S1C0A3_9INSE</name>
<gene>
    <name evidence="14" type="ORF">CLODIP_2_CD11428</name>
</gene>
<accession>A0A8S1C0A3</accession>
<comment type="similarity">
    <text evidence="11">Belongs to the ligand-gated ion channel (TC 1.A.9) family.</text>
</comment>
<keyword evidence="4" id="KW-1003">Cell membrane</keyword>
<evidence type="ECO:0000259" key="12">
    <source>
        <dbReference type="Pfam" id="PF02931"/>
    </source>
</evidence>
<dbReference type="Pfam" id="PF02931">
    <property type="entry name" value="Neur_chan_LBD"/>
    <property type="match status" value="1"/>
</dbReference>
<dbReference type="InterPro" id="IPR006201">
    <property type="entry name" value="Neur_channel"/>
</dbReference>
<feature type="chain" id="PRO_5035967693" description="Ig-like domain-containing protein" evidence="11">
    <location>
        <begin position="20"/>
        <end position="440"/>
    </location>
</feature>
<dbReference type="Pfam" id="PF02932">
    <property type="entry name" value="Neur_chan_memb"/>
    <property type="match status" value="1"/>
</dbReference>
<feature type="transmembrane region" description="Helical" evidence="11">
    <location>
        <begin position="313"/>
        <end position="335"/>
    </location>
</feature>
<evidence type="ECO:0000256" key="3">
    <source>
        <dbReference type="ARBA" id="ARBA00022448"/>
    </source>
</evidence>
<dbReference type="Gene3D" id="1.20.58.390">
    <property type="entry name" value="Neurotransmitter-gated ion-channel transmembrane domain"/>
    <property type="match status" value="1"/>
</dbReference>
<feature type="signal peptide" evidence="11">
    <location>
        <begin position="1"/>
        <end position="19"/>
    </location>
</feature>
<evidence type="ECO:0008006" key="16">
    <source>
        <dbReference type="Google" id="ProtNLM"/>
    </source>
</evidence>
<dbReference type="AlphaFoldDB" id="A0A8S1C0A3"/>
<feature type="transmembrane region" description="Helical" evidence="11">
    <location>
        <begin position="277"/>
        <end position="293"/>
    </location>
</feature>
<keyword evidence="6 11" id="KW-0732">Signal</keyword>
<dbReference type="PANTHER" id="PTHR18945">
    <property type="entry name" value="NEUROTRANSMITTER GATED ION CHANNEL"/>
    <property type="match status" value="1"/>
</dbReference>
<dbReference type="Proteomes" id="UP000494165">
    <property type="component" value="Unassembled WGS sequence"/>
</dbReference>
<dbReference type="InterPro" id="IPR006029">
    <property type="entry name" value="Neurotrans-gated_channel_TM"/>
</dbReference>
<dbReference type="InterPro" id="IPR006028">
    <property type="entry name" value="GABAA/Glycine_rcpt"/>
</dbReference>
<evidence type="ECO:0000256" key="6">
    <source>
        <dbReference type="ARBA" id="ARBA00022729"/>
    </source>
</evidence>
<dbReference type="GO" id="GO:0004888">
    <property type="term" value="F:transmembrane signaling receptor activity"/>
    <property type="evidence" value="ECO:0007669"/>
    <property type="project" value="InterPro"/>
</dbReference>
<keyword evidence="9 11" id="KW-0472">Membrane</keyword>
<dbReference type="InterPro" id="IPR036719">
    <property type="entry name" value="Neuro-gated_channel_TM_sf"/>
</dbReference>
<keyword evidence="5 11" id="KW-0812">Transmembrane</keyword>
<evidence type="ECO:0000256" key="10">
    <source>
        <dbReference type="ARBA" id="ARBA00023303"/>
    </source>
</evidence>
<dbReference type="PRINTS" id="PR00253">
    <property type="entry name" value="GABAARECEPTR"/>
</dbReference>
<dbReference type="SUPFAM" id="SSF90112">
    <property type="entry name" value="Neurotransmitter-gated ion-channel transmembrane pore"/>
    <property type="match status" value="1"/>
</dbReference>
<comment type="subcellular location">
    <subcellularLocation>
        <location evidence="2">Cell membrane</location>
    </subcellularLocation>
    <subcellularLocation>
        <location evidence="1">Membrane</location>
        <topology evidence="1">Multi-pass membrane protein</topology>
    </subcellularLocation>
</comment>
<evidence type="ECO:0000259" key="13">
    <source>
        <dbReference type="Pfam" id="PF02932"/>
    </source>
</evidence>
<evidence type="ECO:0000256" key="2">
    <source>
        <dbReference type="ARBA" id="ARBA00004236"/>
    </source>
</evidence>
<evidence type="ECO:0000313" key="14">
    <source>
        <dbReference type="EMBL" id="CAB3361320.1"/>
    </source>
</evidence>
<feature type="transmembrane region" description="Helical" evidence="11">
    <location>
        <begin position="251"/>
        <end position="270"/>
    </location>
</feature>
<dbReference type="GO" id="GO:0005230">
    <property type="term" value="F:extracellular ligand-gated monoatomic ion channel activity"/>
    <property type="evidence" value="ECO:0007669"/>
    <property type="project" value="InterPro"/>
</dbReference>
<evidence type="ECO:0000256" key="5">
    <source>
        <dbReference type="ARBA" id="ARBA00022692"/>
    </source>
</evidence>
<organism evidence="14 15">
    <name type="scientific">Cloeon dipterum</name>
    <dbReference type="NCBI Taxonomy" id="197152"/>
    <lineage>
        <taxon>Eukaryota</taxon>
        <taxon>Metazoa</taxon>
        <taxon>Ecdysozoa</taxon>
        <taxon>Arthropoda</taxon>
        <taxon>Hexapoda</taxon>
        <taxon>Insecta</taxon>
        <taxon>Pterygota</taxon>
        <taxon>Palaeoptera</taxon>
        <taxon>Ephemeroptera</taxon>
        <taxon>Pisciforma</taxon>
        <taxon>Baetidae</taxon>
        <taxon>Cloeon</taxon>
    </lineage>
</organism>